<gene>
    <name evidence="1" type="ORF">CRV07_01535</name>
</gene>
<organism evidence="1 2">
    <name type="scientific">Halarcobacter ebronensis</name>
    <dbReference type="NCBI Taxonomy" id="1462615"/>
    <lineage>
        <taxon>Bacteria</taxon>
        <taxon>Pseudomonadati</taxon>
        <taxon>Campylobacterota</taxon>
        <taxon>Epsilonproteobacteria</taxon>
        <taxon>Campylobacterales</taxon>
        <taxon>Arcobacteraceae</taxon>
        <taxon>Halarcobacter</taxon>
    </lineage>
</organism>
<evidence type="ECO:0000313" key="1">
    <source>
        <dbReference type="EMBL" id="RXK08508.1"/>
    </source>
</evidence>
<proteinExistence type="predicted"/>
<name>A0A4Q1APF2_9BACT</name>
<dbReference type="Proteomes" id="UP000289758">
    <property type="component" value="Unassembled WGS sequence"/>
</dbReference>
<evidence type="ECO:0000313" key="2">
    <source>
        <dbReference type="Proteomes" id="UP000289758"/>
    </source>
</evidence>
<sequence>MIKKLSLIFIFSIILNASVLDNKIESLIGSSEFNENKGLIEFLFKNANNFYINDKVNYIAVMEKLKENGLLKVGLNSPQEVFITFKISDDPVKSMKIISDSLTTLGYYHYFTKNLFYDEYKTLTWTISLKTEAAIDPLMLSKELAKNSCQLIDIKQEGYIKWMYVIDTSYSTLSDTQVITNNERVDFRKPLTPYFIKVSNAKSIKIISKWSNQWFPQVVFYDKHLSILNIIKENNKKSSLQLEIPEGTTYIKIDDLYTLANISRGLSVIIKE</sequence>
<reference evidence="1 2" key="1">
    <citation type="submission" date="2017-10" db="EMBL/GenBank/DDBJ databases">
        <title>Genomics of the genus Arcobacter.</title>
        <authorList>
            <person name="Perez-Cataluna A."/>
            <person name="Figueras M.J."/>
        </authorList>
    </citation>
    <scope>NUCLEOTIDE SEQUENCE [LARGE SCALE GENOMIC DNA]</scope>
    <source>
        <strain evidence="1 2">CECT 8441</strain>
    </source>
</reference>
<dbReference type="AlphaFoldDB" id="A0A4Q1APF2"/>
<dbReference type="OrthoDB" id="5338450at2"/>
<evidence type="ECO:0008006" key="3">
    <source>
        <dbReference type="Google" id="ProtNLM"/>
    </source>
</evidence>
<dbReference type="RefSeq" id="WP_129086070.1">
    <property type="nucleotide sequence ID" value="NZ_CP053836.1"/>
</dbReference>
<keyword evidence="2" id="KW-1185">Reference proteome</keyword>
<dbReference type="EMBL" id="PDKK01000001">
    <property type="protein sequence ID" value="RXK08508.1"/>
    <property type="molecule type" value="Genomic_DNA"/>
</dbReference>
<comment type="caution">
    <text evidence="1">The sequence shown here is derived from an EMBL/GenBank/DDBJ whole genome shotgun (WGS) entry which is preliminary data.</text>
</comment>
<accession>A0A4Q1APF2</accession>
<protein>
    <recommendedName>
        <fullName evidence="3">Periplasmic protein</fullName>
    </recommendedName>
</protein>